<sequence length="169" mass="17800">MSGQAAPAVTGPAVDAGSFRQAMGRLATGVTLVTTRFDGVDHVMTANSFTSVSLDPPLVLFCVRRGSRFHHAVLASGVWGVSVLPAAMEDAGRFFAQPGRPVGGVTRWPCHRGVRGVALFDAALAVLEASTHAVHDEGDHAIVVGAVTALGPPRDDRPLIYQRGRYRTC</sequence>
<keyword evidence="1" id="KW-0560">Oxidoreductase</keyword>
<dbReference type="Proteomes" id="UP000199361">
    <property type="component" value="Unassembled WGS sequence"/>
</dbReference>
<proteinExistence type="predicted"/>
<protein>
    <submittedName>
        <fullName evidence="3">NADH-FMN oxidoreductase RutF, flavin reductase (DIM6/NTAB) family</fullName>
    </submittedName>
</protein>
<organism evidence="3 4">
    <name type="scientific">Nonomuraea wenchangensis</name>
    <dbReference type="NCBI Taxonomy" id="568860"/>
    <lineage>
        <taxon>Bacteria</taxon>
        <taxon>Bacillati</taxon>
        <taxon>Actinomycetota</taxon>
        <taxon>Actinomycetes</taxon>
        <taxon>Streptosporangiales</taxon>
        <taxon>Streptosporangiaceae</taxon>
        <taxon>Nonomuraea</taxon>
    </lineage>
</organism>
<dbReference type="InterPro" id="IPR002563">
    <property type="entry name" value="Flavin_Rdtase-like_dom"/>
</dbReference>
<dbReference type="EMBL" id="FOHX01000010">
    <property type="protein sequence ID" value="SEU30180.1"/>
    <property type="molecule type" value="Genomic_DNA"/>
</dbReference>
<dbReference type="GO" id="GO:0006208">
    <property type="term" value="P:pyrimidine nucleobase catabolic process"/>
    <property type="evidence" value="ECO:0007669"/>
    <property type="project" value="TreeGrafter"/>
</dbReference>
<evidence type="ECO:0000313" key="4">
    <source>
        <dbReference type="Proteomes" id="UP000199361"/>
    </source>
</evidence>
<dbReference type="GO" id="GO:0042602">
    <property type="term" value="F:riboflavin reductase (NADPH) activity"/>
    <property type="evidence" value="ECO:0007669"/>
    <property type="project" value="TreeGrafter"/>
</dbReference>
<dbReference type="STRING" id="568860.SAMN05421811_11046"/>
<name>A0A1I0KVC6_9ACTN</name>
<accession>A0A1I0KVC6</accession>
<dbReference type="AlphaFoldDB" id="A0A1I0KVC6"/>
<keyword evidence="4" id="KW-1185">Reference proteome</keyword>
<gene>
    <name evidence="3" type="ORF">SAMN05421811_11046</name>
</gene>
<dbReference type="GO" id="GO:0010181">
    <property type="term" value="F:FMN binding"/>
    <property type="evidence" value="ECO:0007669"/>
    <property type="project" value="InterPro"/>
</dbReference>
<dbReference type="InterPro" id="IPR012349">
    <property type="entry name" value="Split_barrel_FMN-bd"/>
</dbReference>
<dbReference type="PANTHER" id="PTHR30466:SF1">
    <property type="entry name" value="FMN REDUCTASE (NADH) RUTF"/>
    <property type="match status" value="1"/>
</dbReference>
<dbReference type="SUPFAM" id="SSF50475">
    <property type="entry name" value="FMN-binding split barrel"/>
    <property type="match status" value="1"/>
</dbReference>
<dbReference type="InterPro" id="IPR050268">
    <property type="entry name" value="NADH-dep_flavin_reductase"/>
</dbReference>
<dbReference type="PANTHER" id="PTHR30466">
    <property type="entry name" value="FLAVIN REDUCTASE"/>
    <property type="match status" value="1"/>
</dbReference>
<feature type="domain" description="Flavin reductase like" evidence="2">
    <location>
        <begin position="23"/>
        <end position="168"/>
    </location>
</feature>
<dbReference type="SMART" id="SM00903">
    <property type="entry name" value="Flavin_Reduct"/>
    <property type="match status" value="1"/>
</dbReference>
<evidence type="ECO:0000259" key="2">
    <source>
        <dbReference type="SMART" id="SM00903"/>
    </source>
</evidence>
<evidence type="ECO:0000313" key="3">
    <source>
        <dbReference type="EMBL" id="SEU30180.1"/>
    </source>
</evidence>
<reference evidence="3 4" key="1">
    <citation type="submission" date="2016-10" db="EMBL/GenBank/DDBJ databases">
        <authorList>
            <person name="de Groot N.N."/>
        </authorList>
    </citation>
    <scope>NUCLEOTIDE SEQUENCE [LARGE SCALE GENOMIC DNA]</scope>
    <source>
        <strain evidence="3 4">CGMCC 4.5598</strain>
    </source>
</reference>
<dbReference type="Gene3D" id="2.30.110.10">
    <property type="entry name" value="Electron Transport, Fmn-binding Protein, Chain A"/>
    <property type="match status" value="1"/>
</dbReference>
<dbReference type="Pfam" id="PF01613">
    <property type="entry name" value="Flavin_Reduct"/>
    <property type="match status" value="1"/>
</dbReference>
<evidence type="ECO:0000256" key="1">
    <source>
        <dbReference type="ARBA" id="ARBA00023002"/>
    </source>
</evidence>